<keyword evidence="2" id="KW-1185">Reference proteome</keyword>
<dbReference type="WBParaSite" id="EEL_0000652901-mRNA-1">
    <property type="protein sequence ID" value="EEL_0000652901-mRNA-1"/>
    <property type="gene ID" value="EEL_0000652901"/>
</dbReference>
<proteinExistence type="predicted"/>
<dbReference type="Proteomes" id="UP000050640">
    <property type="component" value="Unplaced"/>
</dbReference>
<reference evidence="3" key="1">
    <citation type="submission" date="2017-02" db="UniProtKB">
        <authorList>
            <consortium name="WormBaseParasite"/>
        </authorList>
    </citation>
    <scope>IDENTIFICATION</scope>
</reference>
<dbReference type="AlphaFoldDB" id="A0A0R3RWI7"/>
<sequence>MCNRSLSAALLIIAFLEVFGKWGLAVELLEANFHIVIVMDDVDYDYLLRTFLKSWYKVAHGLILLMPFLSALIIISIVGNYRQKTVAHFRQLRRWIRCEKANDRIDYNIETMQSIIAEQMRQRQLNNFPSNNEIY</sequence>
<accession>A0A0R3RWI7</accession>
<evidence type="ECO:0000313" key="3">
    <source>
        <dbReference type="WBParaSite" id="EEL_0000652901-mRNA-1"/>
    </source>
</evidence>
<dbReference type="STRING" id="1147741.A0A0R3RWI7"/>
<keyword evidence="1" id="KW-1133">Transmembrane helix</keyword>
<feature type="transmembrane region" description="Helical" evidence="1">
    <location>
        <begin position="58"/>
        <end position="81"/>
    </location>
</feature>
<protein>
    <submittedName>
        <fullName evidence="3">G_PROTEIN_RECEP_F1_2 domain-containing protein</fullName>
    </submittedName>
</protein>
<evidence type="ECO:0000256" key="1">
    <source>
        <dbReference type="SAM" id="Phobius"/>
    </source>
</evidence>
<keyword evidence="1" id="KW-0472">Membrane</keyword>
<name>A0A0R3RWI7_9BILA</name>
<organism evidence="2 3">
    <name type="scientific">Elaeophora elaphi</name>
    <dbReference type="NCBI Taxonomy" id="1147741"/>
    <lineage>
        <taxon>Eukaryota</taxon>
        <taxon>Metazoa</taxon>
        <taxon>Ecdysozoa</taxon>
        <taxon>Nematoda</taxon>
        <taxon>Chromadorea</taxon>
        <taxon>Rhabditida</taxon>
        <taxon>Spirurina</taxon>
        <taxon>Spiruromorpha</taxon>
        <taxon>Filarioidea</taxon>
        <taxon>Onchocercidae</taxon>
        <taxon>Elaeophora</taxon>
    </lineage>
</organism>
<evidence type="ECO:0000313" key="2">
    <source>
        <dbReference type="Proteomes" id="UP000050640"/>
    </source>
</evidence>
<keyword evidence="1" id="KW-0812">Transmembrane</keyword>